<dbReference type="SMART" id="SM00313">
    <property type="entry name" value="PXA"/>
    <property type="match status" value="1"/>
</dbReference>
<feature type="domain" description="PXA" evidence="2">
    <location>
        <begin position="32"/>
        <end position="188"/>
    </location>
</feature>
<dbReference type="GO" id="GO:0035091">
    <property type="term" value="F:phosphatidylinositol binding"/>
    <property type="evidence" value="ECO:0007669"/>
    <property type="project" value="InterPro"/>
</dbReference>
<dbReference type="Pfam" id="PF02194">
    <property type="entry name" value="PXA"/>
    <property type="match status" value="1"/>
</dbReference>
<gene>
    <name evidence="3" type="primary">snx14</name>
    <name evidence="3" type="ORF">EVAR_88120_1</name>
</gene>
<evidence type="ECO:0000259" key="1">
    <source>
        <dbReference type="PROSITE" id="PS50132"/>
    </source>
</evidence>
<dbReference type="InterPro" id="IPR044926">
    <property type="entry name" value="RGS_subdomain_2"/>
</dbReference>
<dbReference type="Pfam" id="PF00787">
    <property type="entry name" value="PX"/>
    <property type="match status" value="1"/>
</dbReference>
<protein>
    <submittedName>
        <fullName evidence="3">Sorting nexin-14</fullName>
    </submittedName>
</protein>
<dbReference type="InterPro" id="IPR001683">
    <property type="entry name" value="PX_dom"/>
</dbReference>
<dbReference type="Gene3D" id="1.10.167.10">
    <property type="entry name" value="Regulator of G-protein Signalling 4, domain 2"/>
    <property type="match status" value="1"/>
</dbReference>
<comment type="caution">
    <text evidence="3">The sequence shown here is derived from an EMBL/GenBank/DDBJ whole genome shotgun (WGS) entry which is preliminary data.</text>
</comment>
<dbReference type="PROSITE" id="PS50132">
    <property type="entry name" value="RGS"/>
    <property type="match status" value="1"/>
</dbReference>
<dbReference type="Pfam" id="PF00615">
    <property type="entry name" value="RGS"/>
    <property type="match status" value="1"/>
</dbReference>
<dbReference type="InterPro" id="IPR036305">
    <property type="entry name" value="RGS_sf"/>
</dbReference>
<proteinExistence type="predicted"/>
<evidence type="ECO:0000313" key="4">
    <source>
        <dbReference type="Proteomes" id="UP000299102"/>
    </source>
</evidence>
<name>A0A4C1WP21_EUMVA</name>
<accession>A0A4C1WP21</accession>
<dbReference type="GO" id="GO:0097352">
    <property type="term" value="P:autophagosome maturation"/>
    <property type="evidence" value="ECO:0007669"/>
    <property type="project" value="TreeGrafter"/>
</dbReference>
<organism evidence="3 4">
    <name type="scientific">Eumeta variegata</name>
    <name type="common">Bagworm moth</name>
    <name type="synonym">Eumeta japonica</name>
    <dbReference type="NCBI Taxonomy" id="151549"/>
    <lineage>
        <taxon>Eukaryota</taxon>
        <taxon>Metazoa</taxon>
        <taxon>Ecdysozoa</taxon>
        <taxon>Arthropoda</taxon>
        <taxon>Hexapoda</taxon>
        <taxon>Insecta</taxon>
        <taxon>Pterygota</taxon>
        <taxon>Neoptera</taxon>
        <taxon>Endopterygota</taxon>
        <taxon>Lepidoptera</taxon>
        <taxon>Glossata</taxon>
        <taxon>Ditrysia</taxon>
        <taxon>Tineoidea</taxon>
        <taxon>Psychidae</taxon>
        <taxon>Oiketicinae</taxon>
        <taxon>Eumeta</taxon>
    </lineage>
</organism>
<dbReference type="PANTHER" id="PTHR22775:SF44">
    <property type="entry name" value="SORTING NEXIN-14"/>
    <property type="match status" value="1"/>
</dbReference>
<keyword evidence="4" id="KW-1185">Reference proteome</keyword>
<reference evidence="3 4" key="1">
    <citation type="journal article" date="2019" name="Commun. Biol.">
        <title>The bagworm genome reveals a unique fibroin gene that provides high tensile strength.</title>
        <authorList>
            <person name="Kono N."/>
            <person name="Nakamura H."/>
            <person name="Ohtoshi R."/>
            <person name="Tomita M."/>
            <person name="Numata K."/>
            <person name="Arakawa K."/>
        </authorList>
    </citation>
    <scope>NUCLEOTIDE SEQUENCE [LARGE SCALE GENOMIC DNA]</scope>
</reference>
<dbReference type="SMART" id="SM00315">
    <property type="entry name" value="RGS"/>
    <property type="match status" value="1"/>
</dbReference>
<evidence type="ECO:0000313" key="3">
    <source>
        <dbReference type="EMBL" id="GBP53236.1"/>
    </source>
</evidence>
<dbReference type="SUPFAM" id="SSF64268">
    <property type="entry name" value="PX domain"/>
    <property type="match status" value="1"/>
</dbReference>
<feature type="domain" description="RGS" evidence="1">
    <location>
        <begin position="225"/>
        <end position="357"/>
    </location>
</feature>
<dbReference type="InterPro" id="IPR003114">
    <property type="entry name" value="Phox_assoc"/>
</dbReference>
<dbReference type="SUPFAM" id="SSF48097">
    <property type="entry name" value="Regulator of G-protein signaling, RGS"/>
    <property type="match status" value="1"/>
</dbReference>
<dbReference type="Proteomes" id="UP000299102">
    <property type="component" value="Unassembled WGS sequence"/>
</dbReference>
<dbReference type="EMBL" id="BGZK01000619">
    <property type="protein sequence ID" value="GBP53236.1"/>
    <property type="molecule type" value="Genomic_DNA"/>
</dbReference>
<dbReference type="Gene3D" id="3.30.1520.10">
    <property type="entry name" value="Phox-like domain"/>
    <property type="match status" value="1"/>
</dbReference>
<dbReference type="OrthoDB" id="5957963at2759"/>
<dbReference type="SMART" id="SM00312">
    <property type="entry name" value="PX"/>
    <property type="match status" value="1"/>
</dbReference>
<sequence length="830" mass="95658">MLRGNRNIVSWWLPPHMDTRNHREIKKGLLASWFYNATLDQYVNSWYSKIASQPFFIDELRHQLRYASACLLRRAVKINYSRFITERLVPCALRHYTLCADLTEDVSLLDNKLAIHPAAANRNAELRYLRCITNAIMPYLLRHDDIQNNVFRVLIREIFAGWVLLLITDTLADPHIINTLVILATSGETMAKLPTTPNYSVEFLETFVRQTDALYMKRSKLFRIDLDMVLNNQEYFYAFMQFMKTTERFHLLQFCKDIKSFQMRILNPELTSDEELSLFNEAWDLYATYFDPESPSSVKLEAPLIEEMKLLLDGGVSNIKKLQTSRALYQAERQSHGVLEKIMLPRFLHSEEFYKIFIGSRASTGYHKQMTKKPQENLLSSALKLGNKLRGALKSQNIEGQLLNSLPSDMIQGTHKDAIENMDILRYIDSLAEEETLREKDLGTCKVVLTNVQTRLQVEPRRGTIRVFTLAVHRADSAGASFWSVERSENDFHLLRSKLLEFHGEKLLQDLPLPSRRDNSPMETIRYKYEDFLQRLLQKSILHTSELLWIFVSVDRDFSIAVQAASLGTGNTDLANFYQSVTHRLRKEKGQHLESFMNALLVSSDKERYQALKLGNTRDVEEAQEVNEEIYLEQIKSATTQITKRDLNGSVFADNFGVPAKIYRIKDNKPQEIIVGFTQCLMFLLLHVMKCRTIVTYVVGSVCGLTRAVLDQAFVKLLNFTLRNVLSERRLAHLIRLGHGLLFEKKSSKPLQDPLVERDIARKKLAESIPPSLLFVLGGESLAAILKAFDILQIVQLNKQLVYNLLDLCIAELFPELMVDENEFVNEPKS</sequence>
<dbReference type="PANTHER" id="PTHR22775">
    <property type="entry name" value="SORTING NEXIN"/>
    <property type="match status" value="1"/>
</dbReference>
<dbReference type="InterPro" id="IPR036871">
    <property type="entry name" value="PX_dom_sf"/>
</dbReference>
<evidence type="ECO:0000259" key="2">
    <source>
        <dbReference type="PROSITE" id="PS51207"/>
    </source>
</evidence>
<dbReference type="AlphaFoldDB" id="A0A4C1WP21"/>
<dbReference type="PROSITE" id="PS51207">
    <property type="entry name" value="PXA"/>
    <property type="match status" value="1"/>
</dbReference>
<dbReference type="GO" id="GO:0005770">
    <property type="term" value="C:late endosome"/>
    <property type="evidence" value="ECO:0007669"/>
    <property type="project" value="TreeGrafter"/>
</dbReference>
<dbReference type="STRING" id="151549.A0A4C1WP21"/>
<dbReference type="InterPro" id="IPR016137">
    <property type="entry name" value="RGS"/>
</dbReference>